<feature type="transmembrane region" description="Helical" evidence="5">
    <location>
        <begin position="365"/>
        <end position="390"/>
    </location>
</feature>
<protein>
    <submittedName>
        <fullName evidence="7">MFS transporter</fullName>
    </submittedName>
</protein>
<organism evidence="7 8">
    <name type="scientific">Embleya scabrispora</name>
    <dbReference type="NCBI Taxonomy" id="159449"/>
    <lineage>
        <taxon>Bacteria</taxon>
        <taxon>Bacillati</taxon>
        <taxon>Actinomycetota</taxon>
        <taxon>Actinomycetes</taxon>
        <taxon>Kitasatosporales</taxon>
        <taxon>Streptomycetaceae</taxon>
        <taxon>Embleya</taxon>
    </lineage>
</organism>
<comment type="caution">
    <text evidence="7">The sequence shown here is derived from an EMBL/GenBank/DDBJ whole genome shotgun (WGS) entry which is preliminary data.</text>
</comment>
<evidence type="ECO:0000259" key="6">
    <source>
        <dbReference type="PROSITE" id="PS50850"/>
    </source>
</evidence>
<dbReference type="STRING" id="159449.B4N89_30200"/>
<feature type="transmembrane region" description="Helical" evidence="5">
    <location>
        <begin position="104"/>
        <end position="125"/>
    </location>
</feature>
<dbReference type="PANTHER" id="PTHR23501">
    <property type="entry name" value="MAJOR FACILITATOR SUPERFAMILY"/>
    <property type="match status" value="1"/>
</dbReference>
<evidence type="ECO:0000313" key="7">
    <source>
        <dbReference type="EMBL" id="OPC85420.1"/>
    </source>
</evidence>
<keyword evidence="8" id="KW-1185">Reference proteome</keyword>
<dbReference type="OrthoDB" id="9778875at2"/>
<feature type="transmembrane region" description="Helical" evidence="5">
    <location>
        <begin position="214"/>
        <end position="231"/>
    </location>
</feature>
<feature type="transmembrane region" description="Helical" evidence="5">
    <location>
        <begin position="437"/>
        <end position="459"/>
    </location>
</feature>
<evidence type="ECO:0000256" key="3">
    <source>
        <dbReference type="ARBA" id="ARBA00022989"/>
    </source>
</evidence>
<accession>A0A1T3P975</accession>
<feature type="transmembrane region" description="Helical" evidence="5">
    <location>
        <begin position="12"/>
        <end position="31"/>
    </location>
</feature>
<sequence>MWDRDHRALSLGLLISVGLVAFEAMGVVAIMPRIARGLDGLESYGWGLSALMLAGVLGAVVAGGAGDRLGPRRPLAVALALLAAGCVLAGAAPTWWVFVAGRFVQGLGVGAVMGLAYLVIGLAYGDHLQARMVALTSSAWTLPALVGPVVAGALADRLSWRALFLLLPIPVVFAALLTLPALRGLGGSGNEPAESADAAGDAARGRGLRRLPDLALSLVLAAGTGVMIAAFEFTALVPVIVLAVLGAVVAVLAYRALTPPGTIRAGRGLPAGVAMRWLLAGAYFGADTFLPLGLTELRGLGTIEAGLGLSAGALTWVAGSALQARWDDRHGARLRPTHAVLGSFVLCAGIAVLASAVLVDRIPPLVAVLGWAIGGFGMGVAYNASSAAVLAQAPADQQGRTGAALQLSQTFAIAVLSGLGGGAVAVAHAHGAGLGTALGVTFGLTALLALIAVPTALRIRATAERAAR</sequence>
<dbReference type="SUPFAM" id="SSF103473">
    <property type="entry name" value="MFS general substrate transporter"/>
    <property type="match status" value="1"/>
</dbReference>
<dbReference type="AlphaFoldDB" id="A0A1T3P975"/>
<gene>
    <name evidence="7" type="ORF">B4N89_30200</name>
</gene>
<feature type="transmembrane region" description="Helical" evidence="5">
    <location>
        <begin position="160"/>
        <end position="182"/>
    </location>
</feature>
<evidence type="ECO:0000256" key="2">
    <source>
        <dbReference type="ARBA" id="ARBA00022692"/>
    </source>
</evidence>
<dbReference type="InterPro" id="IPR011701">
    <property type="entry name" value="MFS"/>
</dbReference>
<dbReference type="InterPro" id="IPR036259">
    <property type="entry name" value="MFS_trans_sf"/>
</dbReference>
<evidence type="ECO:0000313" key="8">
    <source>
        <dbReference type="Proteomes" id="UP000190037"/>
    </source>
</evidence>
<dbReference type="Proteomes" id="UP000190037">
    <property type="component" value="Unassembled WGS sequence"/>
</dbReference>
<keyword evidence="2 5" id="KW-0812">Transmembrane</keyword>
<evidence type="ECO:0000256" key="5">
    <source>
        <dbReference type="SAM" id="Phobius"/>
    </source>
</evidence>
<proteinExistence type="predicted"/>
<comment type="subcellular location">
    <subcellularLocation>
        <location evidence="1">Cell membrane</location>
        <topology evidence="1">Multi-pass membrane protein</topology>
    </subcellularLocation>
</comment>
<dbReference type="PROSITE" id="PS50850">
    <property type="entry name" value="MFS"/>
    <property type="match status" value="1"/>
</dbReference>
<dbReference type="EMBL" id="MWQN01000001">
    <property type="protein sequence ID" value="OPC85420.1"/>
    <property type="molecule type" value="Genomic_DNA"/>
</dbReference>
<feature type="transmembrane region" description="Helical" evidence="5">
    <location>
        <begin position="237"/>
        <end position="257"/>
    </location>
</feature>
<keyword evidence="3 5" id="KW-1133">Transmembrane helix</keyword>
<dbReference type="Gene3D" id="1.20.1250.20">
    <property type="entry name" value="MFS general substrate transporter like domains"/>
    <property type="match status" value="2"/>
</dbReference>
<dbReference type="GO" id="GO:0005886">
    <property type="term" value="C:plasma membrane"/>
    <property type="evidence" value="ECO:0007669"/>
    <property type="project" value="UniProtKB-SubCell"/>
</dbReference>
<evidence type="ECO:0000256" key="4">
    <source>
        <dbReference type="ARBA" id="ARBA00023136"/>
    </source>
</evidence>
<feature type="transmembrane region" description="Helical" evidence="5">
    <location>
        <begin position="43"/>
        <end position="63"/>
    </location>
</feature>
<evidence type="ECO:0000256" key="1">
    <source>
        <dbReference type="ARBA" id="ARBA00004651"/>
    </source>
</evidence>
<dbReference type="InterPro" id="IPR020846">
    <property type="entry name" value="MFS_dom"/>
</dbReference>
<feature type="domain" description="Major facilitator superfamily (MFS) profile" evidence="6">
    <location>
        <begin position="9"/>
        <end position="464"/>
    </location>
</feature>
<keyword evidence="4 5" id="KW-0472">Membrane</keyword>
<feature type="transmembrane region" description="Helical" evidence="5">
    <location>
        <begin position="132"/>
        <end position="154"/>
    </location>
</feature>
<feature type="transmembrane region" description="Helical" evidence="5">
    <location>
        <begin position="75"/>
        <end position="98"/>
    </location>
</feature>
<reference evidence="7 8" key="1">
    <citation type="submission" date="2017-03" db="EMBL/GenBank/DDBJ databases">
        <title>Draft genome sequence of Streptomyces scabrisporus NF3, endophyte isolated from Amphipterygium adstringens.</title>
        <authorList>
            <person name="Vazquez M."/>
            <person name="Ceapa C.D."/>
            <person name="Rodriguez Luna D."/>
            <person name="Sanchez Esquivel S."/>
        </authorList>
    </citation>
    <scope>NUCLEOTIDE SEQUENCE [LARGE SCALE GENOMIC DNA]</scope>
    <source>
        <strain evidence="7 8">NF3</strain>
    </source>
</reference>
<dbReference type="Pfam" id="PF07690">
    <property type="entry name" value="MFS_1"/>
    <property type="match status" value="1"/>
</dbReference>
<dbReference type="PANTHER" id="PTHR23501:SF154">
    <property type="entry name" value="MULTIDRUG-EFFLUX TRANSPORTER RV1634-RELATED"/>
    <property type="match status" value="1"/>
</dbReference>
<feature type="transmembrane region" description="Helical" evidence="5">
    <location>
        <begin position="411"/>
        <end position="431"/>
    </location>
</feature>
<feature type="transmembrane region" description="Helical" evidence="5">
    <location>
        <begin position="338"/>
        <end position="359"/>
    </location>
</feature>
<name>A0A1T3P975_9ACTN</name>
<dbReference type="GO" id="GO:0022857">
    <property type="term" value="F:transmembrane transporter activity"/>
    <property type="evidence" value="ECO:0007669"/>
    <property type="project" value="InterPro"/>
</dbReference>